<dbReference type="AlphaFoldDB" id="A0A6J6SAY5"/>
<name>A0A6J6SAY5_9ZZZZ</name>
<dbReference type="EMBL" id="CAEZYW010000021">
    <property type="protein sequence ID" value="CAB4731828.1"/>
    <property type="molecule type" value="Genomic_DNA"/>
</dbReference>
<keyword evidence="1" id="KW-0472">Membrane</keyword>
<evidence type="ECO:0000256" key="1">
    <source>
        <dbReference type="SAM" id="Phobius"/>
    </source>
</evidence>
<protein>
    <submittedName>
        <fullName evidence="2">Unannotated protein</fullName>
    </submittedName>
</protein>
<accession>A0A6J6SAY5</accession>
<reference evidence="2" key="1">
    <citation type="submission" date="2020-05" db="EMBL/GenBank/DDBJ databases">
        <authorList>
            <person name="Chiriac C."/>
            <person name="Salcher M."/>
            <person name="Ghai R."/>
            <person name="Kavagutti S V."/>
        </authorList>
    </citation>
    <scope>NUCLEOTIDE SEQUENCE</scope>
</reference>
<feature type="transmembrane region" description="Helical" evidence="1">
    <location>
        <begin position="660"/>
        <end position="681"/>
    </location>
</feature>
<evidence type="ECO:0000313" key="2">
    <source>
        <dbReference type="EMBL" id="CAB4731828.1"/>
    </source>
</evidence>
<keyword evidence="1" id="KW-1133">Transmembrane helix</keyword>
<dbReference type="InterPro" id="IPR046112">
    <property type="entry name" value="DUF6049"/>
</dbReference>
<sequence>MPRLTRALAPIIFGGILIGPFVGAPAHAAPAVGSVINVVVDAFTPLIPTRGDLLRLTGRVVNSSTQPIEQVSTRLALSLQPLVERRQLSEVANTPLMASSGDISVSPVAGSSISVDELLRPGEESPFEIVIPISDLPLSSPGTYVIAVEALGNQSDGSVGLLGIQRTFLPWFPKGADVTPIGLAWLWPLADWPARDAEGTLLNDGTPLSLAPGGRLANLLSIAAANPVAVTWIADSELLQAASDIANGYQVLRDGELVVGDRSASARAWIDGLRTAVRGSIVHALPYADIDASAARRVGLQTDVVRAITRSPVIAERVIEQPVEGRIAWAPAGRMDKRTANLLAESGIDRLILSSEAMTPEVLGFTPSGIADFGTAVGSIDAILLDAGLTSALGARQRTKGEVVLARQRFLAETAIIATEPGAPAGRILAAGPAEIRWHPDVNLLESLLRATSQAPWLQPANLEELRRAARTPRKRATYGTGIVAAELDAQFMSRIKAAESRLDRITAILDDPSAVGPPYAAALLRAQSSAWRGEPSVGDELLDSINAGLLKRTTSVRVLSAGTVIFSGDSGRVPVTIANDGDQGVTVGLALVGQPGVRLESQPLNGIHVDPGKKVSVDLEARVIGGEPLSVSVQILTPSGSRYGSPATISLISTAYSRAAGWVVALAFAALAVFVVIGITRRIRRTHAWRSPKDDGSDAS</sequence>
<keyword evidence="1" id="KW-0812">Transmembrane</keyword>
<organism evidence="2">
    <name type="scientific">freshwater metagenome</name>
    <dbReference type="NCBI Taxonomy" id="449393"/>
    <lineage>
        <taxon>unclassified sequences</taxon>
        <taxon>metagenomes</taxon>
        <taxon>ecological metagenomes</taxon>
    </lineage>
</organism>
<dbReference type="Pfam" id="PF19516">
    <property type="entry name" value="DUF6049"/>
    <property type="match status" value="1"/>
</dbReference>
<proteinExistence type="predicted"/>
<gene>
    <name evidence="2" type="ORF">UFOPK2786_00231</name>
</gene>